<name>A0A1H0H8U4_9ACTN</name>
<evidence type="ECO:0000313" key="2">
    <source>
        <dbReference type="Proteomes" id="UP000199088"/>
    </source>
</evidence>
<keyword evidence="2" id="KW-1185">Reference proteome</keyword>
<evidence type="ECO:0000313" key="1">
    <source>
        <dbReference type="EMBL" id="SDO15474.1"/>
    </source>
</evidence>
<sequence>MLTRVVEGPRRVVREIRAAAPLLRELAAPTTVRGPWLAAALHAAPAPVPRVRHRAVVVEAHRQGRPAGLALLSSRVEVRRGRPVTVFRLLGDPGPAGPPGVAPRRLPVADPDVAVHLADGVADLLATTRGRWQLHLTGLPLGDPVLAALGARLGTGAVFQTSRSRSLVDSLDTVGPVLRSTRPADLERWLPTFLDHRPAGARRADLRALARVHAAAGSLEHAVVLDGGRPRAGLLTVLDGASRRPWWGFGQPGGAATAPGQPWVALAASGRGRQSSS</sequence>
<dbReference type="Proteomes" id="UP000199088">
    <property type="component" value="Unassembled WGS sequence"/>
</dbReference>
<gene>
    <name evidence="1" type="ORF">SAMN05660199_01379</name>
</gene>
<dbReference type="RefSeq" id="WP_091242115.1">
    <property type="nucleotide sequence ID" value="NZ_FNIR01000004.1"/>
</dbReference>
<proteinExistence type="predicted"/>
<evidence type="ECO:0008006" key="3">
    <source>
        <dbReference type="Google" id="ProtNLM"/>
    </source>
</evidence>
<reference evidence="2" key="1">
    <citation type="submission" date="2016-10" db="EMBL/GenBank/DDBJ databases">
        <authorList>
            <person name="Varghese N."/>
            <person name="Submissions S."/>
        </authorList>
    </citation>
    <scope>NUCLEOTIDE SEQUENCE [LARGE SCALE GENOMIC DNA]</scope>
    <source>
        <strain evidence="2">DSM 45843</strain>
    </source>
</reference>
<dbReference type="EMBL" id="FNIR01000004">
    <property type="protein sequence ID" value="SDO15474.1"/>
    <property type="molecule type" value="Genomic_DNA"/>
</dbReference>
<dbReference type="OrthoDB" id="5185890at2"/>
<accession>A0A1H0H8U4</accession>
<dbReference type="AlphaFoldDB" id="A0A1H0H8U4"/>
<organism evidence="1 2">
    <name type="scientific">Klenkia soli</name>
    <dbReference type="NCBI Taxonomy" id="1052260"/>
    <lineage>
        <taxon>Bacteria</taxon>
        <taxon>Bacillati</taxon>
        <taxon>Actinomycetota</taxon>
        <taxon>Actinomycetes</taxon>
        <taxon>Geodermatophilales</taxon>
        <taxon>Geodermatophilaceae</taxon>
        <taxon>Klenkia</taxon>
    </lineage>
</organism>
<protein>
    <recommendedName>
        <fullName evidence="3">GNAT family N-acetyltransferase</fullName>
    </recommendedName>
</protein>